<accession>A0A328PMQ7</accession>
<evidence type="ECO:0000313" key="2">
    <source>
        <dbReference type="Proteomes" id="UP000249762"/>
    </source>
</evidence>
<evidence type="ECO:0000313" key="1">
    <source>
        <dbReference type="EMBL" id="RAO95005.1"/>
    </source>
</evidence>
<name>A0A328PMQ7_9MOLU</name>
<gene>
    <name evidence="1" type="ORF">DNK47_01840</name>
</gene>
<keyword evidence="2" id="KW-1185">Reference proteome</keyword>
<comment type="caution">
    <text evidence="1">The sequence shown here is derived from an EMBL/GenBank/DDBJ whole genome shotgun (WGS) entry which is preliminary data.</text>
</comment>
<proteinExistence type="predicted"/>
<sequence>MWKVEKVGNLEVSLKCRQGANSVASSGDDYTLKWSGDLEGEKLNELMSDGEVNVDGELELKAGGDWGAINKFTTGEEDAFLTAYKIENNKGLHISLMDPNDRGADRSRHAVNFWCGLEESQVEGLERDPSGGFVWTTSMTMRSNTTLVSDGDESISVEISLKKCNFDGDGKTVTCDLKLTTGSDLKIKNKQLNQMCLPYYSLVF</sequence>
<dbReference type="EMBL" id="QKVO01000006">
    <property type="protein sequence ID" value="RAO95005.1"/>
    <property type="molecule type" value="Genomic_DNA"/>
</dbReference>
<organism evidence="1 2">
    <name type="scientific">Mycoplasma wenyonii</name>
    <dbReference type="NCBI Taxonomy" id="65123"/>
    <lineage>
        <taxon>Bacteria</taxon>
        <taxon>Bacillati</taxon>
        <taxon>Mycoplasmatota</taxon>
        <taxon>Mollicutes</taxon>
        <taxon>Mycoplasmataceae</taxon>
        <taxon>Mycoplasma</taxon>
    </lineage>
</organism>
<dbReference type="Proteomes" id="UP000249762">
    <property type="component" value="Unassembled WGS sequence"/>
</dbReference>
<dbReference type="AlphaFoldDB" id="A0A328PMQ7"/>
<protein>
    <submittedName>
        <fullName evidence="1">Uncharacterized protein</fullName>
    </submittedName>
</protein>
<reference evidence="2" key="1">
    <citation type="submission" date="2018-06" db="EMBL/GenBank/DDBJ databases">
        <authorList>
            <person name="Martinez Ocampo F."/>
            <person name="Quiroz Castaneda R.E."/>
            <person name="Rojas Lopez X."/>
        </authorList>
    </citation>
    <scope>NUCLEOTIDE SEQUENCE [LARGE SCALE GENOMIC DNA]</scope>
    <source>
        <strain evidence="2">INIFAP02</strain>
    </source>
</reference>